<keyword evidence="2" id="KW-1185">Reference proteome</keyword>
<sequence>MYESKTVNVYEQLAQLSEAKRIELLTRILVRIPSVNGTAGEVDIAEVIEGIFRSFPIFQVHPQWVWTQKLPGDALGRENVFAFLPKPGAHDTVIYHAHFDTVGVADFGSLKTAAFTPDELATYFQSYTQDADIQKDAQSKDWLFGRGALDMKSGDAVHINNILYFSEHPKEQQGNLLFMGNCVEENDHSGVINAIGELMRLKLKYQLNYTVAINTDFISPKFENDTQKYIYYGAAGKVLTCFYIKGEETHVGNTYGGIDSTLVASAINLLVNNNPDLVEDIPNEEILPSSCLMLRDQKDFYNVQTAKTTYMYFNTFTYQRPAYQIMAQMKQAVQERCDQLTADMDTLEKNYQRGLQVPLTKQTRHLAVYTYQEYIQHLNRQGVATSKLIKAFVHEHGDMAKRQIGFELINYLDQAANDTTPKVVLFIAPPFCPHNYVAEHTKIYQDLQTMTAQCATTDQFVLKKFFPFLSDSSYFAISESEAEIQKLALNFPLMAQLYPLPYPQIRALAIPAVDIGVYGKGAHTWKERVYKPYSFGVLPNLIRNFTQLTWTKGV</sequence>
<dbReference type="PIRSF" id="PIRSF010386">
    <property type="entry name" value="RocB"/>
    <property type="match status" value="1"/>
</dbReference>
<dbReference type="InterPro" id="IPR050072">
    <property type="entry name" value="Peptidase_M20A"/>
</dbReference>
<dbReference type="AlphaFoldDB" id="A0A0R1YB21"/>
<dbReference type="Proteomes" id="UP000051236">
    <property type="component" value="Unassembled WGS sequence"/>
</dbReference>
<dbReference type="eggNOG" id="COG4187">
    <property type="taxonomic scope" value="Bacteria"/>
</dbReference>
<dbReference type="STRING" id="1423734.FC83_GL003045"/>
<accession>A0A0R1YB21</accession>
<gene>
    <name evidence="1" type="ORF">FC83_GL003045</name>
</gene>
<name>A0A0R1YB21_9LACO</name>
<dbReference type="PANTHER" id="PTHR43808:SF27">
    <property type="entry name" value="PROTEIN ROCB"/>
    <property type="match status" value="1"/>
</dbReference>
<evidence type="ECO:0000313" key="2">
    <source>
        <dbReference type="Proteomes" id="UP000051236"/>
    </source>
</evidence>
<dbReference type="EMBL" id="AZGA01000005">
    <property type="protein sequence ID" value="KRM36291.1"/>
    <property type="molecule type" value="Genomic_DNA"/>
</dbReference>
<evidence type="ECO:0000313" key="1">
    <source>
        <dbReference type="EMBL" id="KRM36291.1"/>
    </source>
</evidence>
<dbReference type="RefSeq" id="WP_057002336.1">
    <property type="nucleotide sequence ID" value="NZ_AZGA01000005.1"/>
</dbReference>
<dbReference type="SUPFAM" id="SSF53187">
    <property type="entry name" value="Zn-dependent exopeptidases"/>
    <property type="match status" value="1"/>
</dbReference>
<dbReference type="PATRIC" id="fig|1423734.3.peg.3094"/>
<proteinExistence type="predicted"/>
<dbReference type="PANTHER" id="PTHR43808">
    <property type="entry name" value="ACETYLORNITHINE DEACETYLASE"/>
    <property type="match status" value="1"/>
</dbReference>
<dbReference type="InterPro" id="IPR012166">
    <property type="entry name" value="Uncharacterised_RocB"/>
</dbReference>
<reference evidence="1 2" key="1">
    <citation type="journal article" date="2015" name="Genome Announc.">
        <title>Expanding the biotechnology potential of lactobacilli through comparative genomics of 213 strains and associated genera.</title>
        <authorList>
            <person name="Sun Z."/>
            <person name="Harris H.M."/>
            <person name="McCann A."/>
            <person name="Guo C."/>
            <person name="Argimon S."/>
            <person name="Zhang W."/>
            <person name="Yang X."/>
            <person name="Jeffery I.B."/>
            <person name="Cooney J.C."/>
            <person name="Kagawa T.F."/>
            <person name="Liu W."/>
            <person name="Song Y."/>
            <person name="Salvetti E."/>
            <person name="Wrobel A."/>
            <person name="Rasinkangas P."/>
            <person name="Parkhill J."/>
            <person name="Rea M.C."/>
            <person name="O'Sullivan O."/>
            <person name="Ritari J."/>
            <person name="Douillard F.P."/>
            <person name="Paul Ross R."/>
            <person name="Yang R."/>
            <person name="Briner A.E."/>
            <person name="Felis G.E."/>
            <person name="de Vos W.M."/>
            <person name="Barrangou R."/>
            <person name="Klaenhammer T.R."/>
            <person name="Caufield P.W."/>
            <person name="Cui Y."/>
            <person name="Zhang H."/>
            <person name="O'Toole P.W."/>
        </authorList>
    </citation>
    <scope>NUCLEOTIDE SEQUENCE [LARGE SCALE GENOMIC DNA]</scope>
    <source>
        <strain evidence="1 2">DSM 18527</strain>
    </source>
</reference>
<organism evidence="1 2">
    <name type="scientific">Agrilactobacillus composti DSM 18527 = JCM 14202</name>
    <dbReference type="NCBI Taxonomy" id="1423734"/>
    <lineage>
        <taxon>Bacteria</taxon>
        <taxon>Bacillati</taxon>
        <taxon>Bacillota</taxon>
        <taxon>Bacilli</taxon>
        <taxon>Lactobacillales</taxon>
        <taxon>Lactobacillaceae</taxon>
        <taxon>Agrilactobacillus</taxon>
    </lineage>
</organism>
<dbReference type="Gene3D" id="3.40.630.10">
    <property type="entry name" value="Zn peptidases"/>
    <property type="match status" value="1"/>
</dbReference>
<comment type="caution">
    <text evidence="1">The sequence shown here is derived from an EMBL/GenBank/DDBJ whole genome shotgun (WGS) entry which is preliminary data.</text>
</comment>
<protein>
    <submittedName>
        <fullName evidence="1">Peptide deacylase</fullName>
    </submittedName>
</protein>